<evidence type="ECO:0000256" key="5">
    <source>
        <dbReference type="SAM" id="Phobius"/>
    </source>
</evidence>
<evidence type="ECO:0000313" key="7">
    <source>
        <dbReference type="Proteomes" id="UP000184050"/>
    </source>
</evidence>
<dbReference type="InterPro" id="IPR007318">
    <property type="entry name" value="Phopholipid_MeTrfase"/>
</dbReference>
<keyword evidence="4 5" id="KW-0472">Membrane</keyword>
<comment type="subcellular location">
    <subcellularLocation>
        <location evidence="1">Endomembrane system</location>
        <topology evidence="1">Multi-pass membrane protein</topology>
    </subcellularLocation>
</comment>
<evidence type="ECO:0000256" key="2">
    <source>
        <dbReference type="ARBA" id="ARBA00022692"/>
    </source>
</evidence>
<dbReference type="InterPro" id="IPR052527">
    <property type="entry name" value="Metal_cation-efflux_comp"/>
</dbReference>
<reference evidence="6 7" key="1">
    <citation type="submission" date="2016-11" db="EMBL/GenBank/DDBJ databases">
        <authorList>
            <person name="Jaros S."/>
            <person name="Januszkiewicz K."/>
            <person name="Wedrychowicz H."/>
        </authorList>
    </citation>
    <scope>NUCLEOTIDE SEQUENCE [LARGE SCALE GENOMIC DNA]</scope>
    <source>
        <strain evidence="6 7">DSM 27063</strain>
    </source>
</reference>
<feature type="transmembrane region" description="Helical" evidence="5">
    <location>
        <begin position="154"/>
        <end position="175"/>
    </location>
</feature>
<dbReference type="Proteomes" id="UP000184050">
    <property type="component" value="Unassembled WGS sequence"/>
</dbReference>
<sequence length="200" mass="23422">MNWLKIFPFLGFMILTALISGKIFLLQKRGVKVSSGNENPPRFMFILYPVFFILLLAWVFELAKPVFHFQFSILNSLLTTPLADYLFLEIAGALLIFISLIFMGLTLHNFKASLRFGLNENNRGELITNGIFSFSRNPFFLSIMIYFLGTALVFPSWFFIGFAVLAIFSIHLFILKEEKFMDEHFGESYREYRKKVRRYF</sequence>
<dbReference type="GO" id="GO:0012505">
    <property type="term" value="C:endomembrane system"/>
    <property type="evidence" value="ECO:0007669"/>
    <property type="project" value="UniProtKB-SubCell"/>
</dbReference>
<dbReference type="AlphaFoldDB" id="A0A1M6F7S6"/>
<feature type="transmembrane region" description="Helical" evidence="5">
    <location>
        <begin position="83"/>
        <end position="105"/>
    </location>
</feature>
<dbReference type="PANTHER" id="PTHR43847">
    <property type="entry name" value="BLL3993 PROTEIN"/>
    <property type="match status" value="1"/>
</dbReference>
<dbReference type="RefSeq" id="WP_073167736.1">
    <property type="nucleotide sequence ID" value="NZ_FQZE01000008.1"/>
</dbReference>
<dbReference type="Gene3D" id="1.20.120.1630">
    <property type="match status" value="1"/>
</dbReference>
<dbReference type="EMBL" id="FQZE01000008">
    <property type="protein sequence ID" value="SHI93755.1"/>
    <property type="molecule type" value="Genomic_DNA"/>
</dbReference>
<keyword evidence="7" id="KW-1185">Reference proteome</keyword>
<feature type="transmembrane region" description="Helical" evidence="5">
    <location>
        <begin position="45"/>
        <end position="63"/>
    </location>
</feature>
<feature type="transmembrane region" description="Helical" evidence="5">
    <location>
        <begin position="126"/>
        <end position="148"/>
    </location>
</feature>
<accession>A0A1M6F7S6</accession>
<organism evidence="6 7">
    <name type="scientific">Tangfeifania diversioriginum</name>
    <dbReference type="NCBI Taxonomy" id="1168035"/>
    <lineage>
        <taxon>Bacteria</taxon>
        <taxon>Pseudomonadati</taxon>
        <taxon>Bacteroidota</taxon>
        <taxon>Bacteroidia</taxon>
        <taxon>Marinilabiliales</taxon>
        <taxon>Prolixibacteraceae</taxon>
        <taxon>Tangfeifania</taxon>
    </lineage>
</organism>
<protein>
    <submittedName>
        <fullName evidence="6">Protein-S-isoprenylcysteine O-methyltransferase Ste14</fullName>
    </submittedName>
</protein>
<dbReference type="Pfam" id="PF04191">
    <property type="entry name" value="PEMT"/>
    <property type="match status" value="1"/>
</dbReference>
<dbReference type="PANTHER" id="PTHR43847:SF1">
    <property type="entry name" value="BLL3993 PROTEIN"/>
    <property type="match status" value="1"/>
</dbReference>
<dbReference type="GO" id="GO:0008168">
    <property type="term" value="F:methyltransferase activity"/>
    <property type="evidence" value="ECO:0007669"/>
    <property type="project" value="UniProtKB-KW"/>
</dbReference>
<proteinExistence type="predicted"/>
<keyword evidence="6" id="KW-0489">Methyltransferase</keyword>
<evidence type="ECO:0000313" key="6">
    <source>
        <dbReference type="EMBL" id="SHI93755.1"/>
    </source>
</evidence>
<evidence type="ECO:0000256" key="3">
    <source>
        <dbReference type="ARBA" id="ARBA00022989"/>
    </source>
</evidence>
<gene>
    <name evidence="6" type="ORF">SAMN05444280_10864</name>
</gene>
<keyword evidence="6" id="KW-0808">Transferase</keyword>
<keyword evidence="2 5" id="KW-0812">Transmembrane</keyword>
<name>A0A1M6F7S6_9BACT</name>
<keyword evidence="3 5" id="KW-1133">Transmembrane helix</keyword>
<dbReference type="OrthoDB" id="9782395at2"/>
<dbReference type="STRING" id="1168035.SAMN05444280_10864"/>
<evidence type="ECO:0000256" key="1">
    <source>
        <dbReference type="ARBA" id="ARBA00004127"/>
    </source>
</evidence>
<feature type="transmembrane region" description="Helical" evidence="5">
    <location>
        <begin position="6"/>
        <end position="25"/>
    </location>
</feature>
<evidence type="ECO:0000256" key="4">
    <source>
        <dbReference type="ARBA" id="ARBA00023136"/>
    </source>
</evidence>
<dbReference type="GO" id="GO:0032259">
    <property type="term" value="P:methylation"/>
    <property type="evidence" value="ECO:0007669"/>
    <property type="project" value="UniProtKB-KW"/>
</dbReference>